<evidence type="ECO:0000313" key="2">
    <source>
        <dbReference type="EMBL" id="GBM91049.1"/>
    </source>
</evidence>
<reference evidence="2 3" key="1">
    <citation type="journal article" date="2019" name="Sci. Rep.">
        <title>Orb-weaving spider Araneus ventricosus genome elucidates the spidroin gene catalogue.</title>
        <authorList>
            <person name="Kono N."/>
            <person name="Nakamura H."/>
            <person name="Ohtoshi R."/>
            <person name="Moran D.A.P."/>
            <person name="Shinohara A."/>
            <person name="Yoshida Y."/>
            <person name="Fujiwara M."/>
            <person name="Mori M."/>
            <person name="Tomita M."/>
            <person name="Arakawa K."/>
        </authorList>
    </citation>
    <scope>NUCLEOTIDE SEQUENCE [LARGE SCALE GENOMIC DNA]</scope>
</reference>
<evidence type="ECO:0000256" key="1">
    <source>
        <dbReference type="SAM" id="MobiDB-lite"/>
    </source>
</evidence>
<feature type="compositionally biased region" description="Low complexity" evidence="1">
    <location>
        <begin position="21"/>
        <end position="33"/>
    </location>
</feature>
<proteinExistence type="predicted"/>
<protein>
    <submittedName>
        <fullName evidence="2">Uncharacterized protein</fullName>
    </submittedName>
</protein>
<feature type="region of interest" description="Disordered" evidence="1">
    <location>
        <begin position="1"/>
        <end position="111"/>
    </location>
</feature>
<dbReference type="Proteomes" id="UP000499080">
    <property type="component" value="Unassembled WGS sequence"/>
</dbReference>
<dbReference type="AlphaFoldDB" id="A0A4Y2JNN6"/>
<accession>A0A4Y2JNN6</accession>
<feature type="compositionally biased region" description="Polar residues" evidence="1">
    <location>
        <begin position="62"/>
        <end position="73"/>
    </location>
</feature>
<feature type="compositionally biased region" description="Basic and acidic residues" evidence="1">
    <location>
        <begin position="48"/>
        <end position="60"/>
    </location>
</feature>
<feature type="compositionally biased region" description="Basic and acidic residues" evidence="1">
    <location>
        <begin position="1"/>
        <end position="16"/>
    </location>
</feature>
<name>A0A4Y2JNN6_ARAVE</name>
<feature type="compositionally biased region" description="Basic and acidic residues" evidence="1">
    <location>
        <begin position="75"/>
        <end position="95"/>
    </location>
</feature>
<organism evidence="2 3">
    <name type="scientific">Araneus ventricosus</name>
    <name type="common">Orbweaver spider</name>
    <name type="synonym">Epeira ventricosa</name>
    <dbReference type="NCBI Taxonomy" id="182803"/>
    <lineage>
        <taxon>Eukaryota</taxon>
        <taxon>Metazoa</taxon>
        <taxon>Ecdysozoa</taxon>
        <taxon>Arthropoda</taxon>
        <taxon>Chelicerata</taxon>
        <taxon>Arachnida</taxon>
        <taxon>Araneae</taxon>
        <taxon>Araneomorphae</taxon>
        <taxon>Entelegynae</taxon>
        <taxon>Araneoidea</taxon>
        <taxon>Araneidae</taxon>
        <taxon>Araneus</taxon>
    </lineage>
</organism>
<keyword evidence="3" id="KW-1185">Reference proteome</keyword>
<sequence>MDKKILPAARQKEHLKPIAPSDCSGSGYSTSSDSDYDNFHEVKKKKRSDQVRSEALEKKIKSNSIDLENSYESFPSEKDLDADDDISKMQVDHSPQKKSNSPSTSKASSINSQFVATPTLPPKINVPPIINDDPLSAAALMKTLSYANRKLWASTSLERNLKCTQQLLNIIK</sequence>
<dbReference type="EMBL" id="BGPR01003669">
    <property type="protein sequence ID" value="GBM91049.1"/>
    <property type="molecule type" value="Genomic_DNA"/>
</dbReference>
<comment type="caution">
    <text evidence="2">The sequence shown here is derived from an EMBL/GenBank/DDBJ whole genome shotgun (WGS) entry which is preliminary data.</text>
</comment>
<gene>
    <name evidence="2" type="ORF">AVEN_147507_1</name>
</gene>
<feature type="compositionally biased region" description="Low complexity" evidence="1">
    <location>
        <begin position="97"/>
        <end position="111"/>
    </location>
</feature>
<evidence type="ECO:0000313" key="3">
    <source>
        <dbReference type="Proteomes" id="UP000499080"/>
    </source>
</evidence>